<feature type="transmembrane region" description="Helical" evidence="11">
    <location>
        <begin position="888"/>
        <end position="911"/>
    </location>
</feature>
<evidence type="ECO:0000259" key="15">
    <source>
        <dbReference type="PROSITE" id="PS50262"/>
    </source>
</evidence>
<dbReference type="Pfam" id="PF01825">
    <property type="entry name" value="GPS"/>
    <property type="match status" value="1"/>
</dbReference>
<evidence type="ECO:0000259" key="14">
    <source>
        <dbReference type="PROSITE" id="PS50261"/>
    </source>
</evidence>
<comment type="similarity">
    <text evidence="2">Belongs to the G-protein coupled receptor 2 family. Adhesion G-protein coupled receptor (ADGR) subfamily.</text>
</comment>
<feature type="transmembrane region" description="Helical" evidence="11">
    <location>
        <begin position="732"/>
        <end position="755"/>
    </location>
</feature>
<keyword evidence="6 11" id="KW-0472">Membrane</keyword>
<dbReference type="PANTHER" id="PTHR45813">
    <property type="entry name" value="IG-LIKE DOMAIN-CONTAINING PROTEIN"/>
    <property type="match status" value="1"/>
</dbReference>
<dbReference type="InterPro" id="IPR017452">
    <property type="entry name" value="GPCR_Rhodpsn_7TM"/>
</dbReference>
<evidence type="ECO:0000256" key="6">
    <source>
        <dbReference type="ARBA" id="ARBA00023136"/>
    </source>
</evidence>
<evidence type="ECO:0000313" key="16">
    <source>
        <dbReference type="Proteomes" id="UP000515150"/>
    </source>
</evidence>
<dbReference type="AlphaFoldDB" id="A0A9W2XKQ3"/>
<comment type="subcellular location">
    <subcellularLocation>
        <location evidence="1">Membrane</location>
        <topology evidence="1">Multi-pass membrane protein</topology>
    </subcellularLocation>
</comment>
<dbReference type="FunFam" id="1.20.1070.10:FF:000058">
    <property type="entry name" value="Adhesion G protein-coupled receptor F5"/>
    <property type="match status" value="1"/>
</dbReference>
<dbReference type="PROSITE" id="PS50262">
    <property type="entry name" value="G_PROTEIN_RECEP_F1_2"/>
    <property type="match status" value="1"/>
</dbReference>
<evidence type="ECO:0000256" key="8">
    <source>
        <dbReference type="ARBA" id="ARBA00023170"/>
    </source>
</evidence>
<keyword evidence="8" id="KW-0675">Receptor</keyword>
<dbReference type="Gene3D" id="1.20.1070.10">
    <property type="entry name" value="Rhodopsin 7-helix transmembrane proteins"/>
    <property type="match status" value="1"/>
</dbReference>
<dbReference type="Pfam" id="PF00002">
    <property type="entry name" value="7tm_2"/>
    <property type="match status" value="1"/>
</dbReference>
<dbReference type="InterPro" id="IPR046338">
    <property type="entry name" value="GAIN_dom_sf"/>
</dbReference>
<feature type="domain" description="G-protein coupled receptors family 1 profile" evidence="15">
    <location>
        <begin position="736"/>
        <end position="946"/>
    </location>
</feature>
<evidence type="ECO:0000256" key="10">
    <source>
        <dbReference type="ARBA" id="ARBA00023224"/>
    </source>
</evidence>
<dbReference type="GO" id="GO:0004930">
    <property type="term" value="F:G protein-coupled receptor activity"/>
    <property type="evidence" value="ECO:0007669"/>
    <property type="project" value="UniProtKB-KW"/>
</dbReference>
<dbReference type="RefSeq" id="XP_055362478.1">
    <property type="nucleotide sequence ID" value="XM_055506503.1"/>
</dbReference>
<dbReference type="GO" id="GO:0016020">
    <property type="term" value="C:membrane"/>
    <property type="evidence" value="ECO:0007669"/>
    <property type="project" value="UniProtKB-SubCell"/>
</dbReference>
<dbReference type="InterPro" id="IPR017981">
    <property type="entry name" value="GPCR_2-like_7TM"/>
</dbReference>
<dbReference type="InterPro" id="IPR051587">
    <property type="entry name" value="Adhesion_GPCR"/>
</dbReference>
<proteinExistence type="inferred from homology"/>
<feature type="transmembrane region" description="Helical" evidence="11">
    <location>
        <begin position="836"/>
        <end position="860"/>
    </location>
</feature>
<feature type="transmembrane region" description="Helical" evidence="11">
    <location>
        <begin position="960"/>
        <end position="986"/>
    </location>
</feature>
<evidence type="ECO:0000256" key="9">
    <source>
        <dbReference type="ARBA" id="ARBA00023180"/>
    </source>
</evidence>
<dbReference type="InterPro" id="IPR000832">
    <property type="entry name" value="GPCR_2_secretin-like"/>
</dbReference>
<dbReference type="PROSITE" id="PS50221">
    <property type="entry name" value="GAIN_B"/>
    <property type="match status" value="1"/>
</dbReference>
<dbReference type="Gene3D" id="2.60.220.50">
    <property type="match status" value="1"/>
</dbReference>
<evidence type="ECO:0000256" key="11">
    <source>
        <dbReference type="SAM" id="Phobius"/>
    </source>
</evidence>
<keyword evidence="16" id="KW-1185">Reference proteome</keyword>
<feature type="signal peptide" evidence="12">
    <location>
        <begin position="1"/>
        <end position="21"/>
    </location>
</feature>
<organism evidence="16 17">
    <name type="scientific">Betta splendens</name>
    <name type="common">Siamese fighting fish</name>
    <dbReference type="NCBI Taxonomy" id="158456"/>
    <lineage>
        <taxon>Eukaryota</taxon>
        <taxon>Metazoa</taxon>
        <taxon>Chordata</taxon>
        <taxon>Craniata</taxon>
        <taxon>Vertebrata</taxon>
        <taxon>Euteleostomi</taxon>
        <taxon>Actinopterygii</taxon>
        <taxon>Neopterygii</taxon>
        <taxon>Teleostei</taxon>
        <taxon>Neoteleostei</taxon>
        <taxon>Acanthomorphata</taxon>
        <taxon>Anabantaria</taxon>
        <taxon>Anabantiformes</taxon>
        <taxon>Anabantoidei</taxon>
        <taxon>Osphronemidae</taxon>
        <taxon>Betta</taxon>
    </lineage>
</organism>
<feature type="transmembrane region" description="Helical" evidence="11">
    <location>
        <begin position="932"/>
        <end position="954"/>
    </location>
</feature>
<dbReference type="OrthoDB" id="10040049at2759"/>
<evidence type="ECO:0000256" key="4">
    <source>
        <dbReference type="ARBA" id="ARBA00022989"/>
    </source>
</evidence>
<dbReference type="SMART" id="SM00303">
    <property type="entry name" value="GPS"/>
    <property type="match status" value="1"/>
</dbReference>
<dbReference type="InterPro" id="IPR057244">
    <property type="entry name" value="GAIN_B"/>
</dbReference>
<dbReference type="Proteomes" id="UP000515150">
    <property type="component" value="Chromosome 24"/>
</dbReference>
<name>A0A9W2XKQ3_BETSP</name>
<evidence type="ECO:0000256" key="5">
    <source>
        <dbReference type="ARBA" id="ARBA00023040"/>
    </source>
</evidence>
<accession>A0A9W2XKQ3</accession>
<evidence type="ECO:0000256" key="2">
    <source>
        <dbReference type="ARBA" id="ARBA00007343"/>
    </source>
</evidence>
<dbReference type="InterPro" id="IPR000203">
    <property type="entry name" value="GPS"/>
</dbReference>
<evidence type="ECO:0000259" key="13">
    <source>
        <dbReference type="PROSITE" id="PS50221"/>
    </source>
</evidence>
<dbReference type="PANTHER" id="PTHR45813:SF2">
    <property type="entry name" value="ADHESION G-PROTEIN COUPLED RECEPTOR F3"/>
    <property type="match status" value="1"/>
</dbReference>
<feature type="transmembrane region" description="Helical" evidence="11">
    <location>
        <begin position="805"/>
        <end position="829"/>
    </location>
</feature>
<dbReference type="GO" id="GO:0007166">
    <property type="term" value="P:cell surface receptor signaling pathway"/>
    <property type="evidence" value="ECO:0007669"/>
    <property type="project" value="InterPro"/>
</dbReference>
<evidence type="ECO:0000256" key="7">
    <source>
        <dbReference type="ARBA" id="ARBA00023157"/>
    </source>
</evidence>
<evidence type="ECO:0000256" key="1">
    <source>
        <dbReference type="ARBA" id="ARBA00004141"/>
    </source>
</evidence>
<dbReference type="GeneID" id="114849598"/>
<protein>
    <submittedName>
        <fullName evidence="17">Adhesion G-protein coupled receptor F3-like</fullName>
    </submittedName>
</protein>
<gene>
    <name evidence="17" type="primary">LOC114849598</name>
</gene>
<dbReference type="KEGG" id="bspl:114849598"/>
<feature type="chain" id="PRO_5040834020" evidence="12">
    <location>
        <begin position="22"/>
        <end position="1021"/>
    </location>
</feature>
<evidence type="ECO:0000256" key="3">
    <source>
        <dbReference type="ARBA" id="ARBA00022692"/>
    </source>
</evidence>
<keyword evidence="10" id="KW-0807">Transducer</keyword>
<keyword evidence="7" id="KW-1015">Disulfide bond</keyword>
<reference evidence="17" key="1">
    <citation type="submission" date="2025-08" db="UniProtKB">
        <authorList>
            <consortium name="RefSeq"/>
        </authorList>
    </citation>
    <scope>IDENTIFICATION</scope>
</reference>
<dbReference type="GO" id="GO:0007189">
    <property type="term" value="P:adenylate cyclase-activating G protein-coupled receptor signaling pathway"/>
    <property type="evidence" value="ECO:0007669"/>
    <property type="project" value="TreeGrafter"/>
</dbReference>
<evidence type="ECO:0000313" key="17">
    <source>
        <dbReference type="RefSeq" id="XP_055362478.1"/>
    </source>
</evidence>
<feature type="domain" description="G-protein coupled receptors family 2 profile 2" evidence="14">
    <location>
        <begin position="726"/>
        <end position="987"/>
    </location>
</feature>
<keyword evidence="12" id="KW-0732">Signal</keyword>
<evidence type="ECO:0000256" key="12">
    <source>
        <dbReference type="SAM" id="SignalP"/>
    </source>
</evidence>
<dbReference type="Gene3D" id="4.10.1240.10">
    <property type="entry name" value="GPCR, family 2, extracellular hormone receptor domain"/>
    <property type="match status" value="1"/>
</dbReference>
<dbReference type="PROSITE" id="PS50261">
    <property type="entry name" value="G_PROTEIN_RECEP_F2_4"/>
    <property type="match status" value="1"/>
</dbReference>
<feature type="transmembrane region" description="Helical" evidence="11">
    <location>
        <begin position="767"/>
        <end position="785"/>
    </location>
</feature>
<keyword evidence="9" id="KW-0325">Glycoprotein</keyword>
<feature type="domain" description="GAIN-B" evidence="13">
    <location>
        <begin position="564"/>
        <end position="720"/>
    </location>
</feature>
<dbReference type="PRINTS" id="PR00249">
    <property type="entry name" value="GPCRSECRETIN"/>
</dbReference>
<keyword evidence="5" id="KW-0297">G-protein coupled receptor</keyword>
<keyword evidence="4 11" id="KW-1133">Transmembrane helix</keyword>
<sequence length="1021" mass="112863">MCPRLLIFLIGAVYIYHQALAQEDIYFAELMVESNITLDAQTILSILNATTDLQVTDSQGVTYTVTLLQNELVAECLIIGIDTTCNCSTGYTWSNDVCYNYSCCNDSSCTANVSYITPLCVPKVNVLISGSVMLSAGTWGTSQTALLQAAFQVLNAFQYLNVTGQRQGNSIADFEASVNAIFETSFLQGIVTSLENSLTAVIWVNTLGMVNILYPNSTVCYLSSPILQCTFEEATGSAGWNLTRQDQRFELSNGSVVLLDSLCATPYYKSCIAIKLQLVTGAWEGIYECGFTTGSVRHTARAQLNVALLPDTITMLPSPLIGDCSTKLATDSAGIDFFTIIPNSTETYKVWWSYRGVTQSILYNTSVADTLVYTFTAQPSCQTTLDPQYVNVTFENPKGQQKTARADIPVIYAGSIICTENGTDVFWPNTPAGSTVINRTCAEGRVGYMSRTCIGPTWQPVYDYCINQQLNAILNKANNFLMGLGATQEMAMNIFAELSNNTSYESTDNIADITASITVLNTMAMASSNFVLQENVFPSFIEAASNLLNKTWAAVNETTLYSMSSTYLEAVEVLVERINVNNSQGFYSANIELDFCFTIECNVTVFGIDVSMTKANGILKTAAIKNLMDKLRNGYTNMNPTSLLLSATLQDNNDSSLEISMNFPIDPMNKTTPFCVFWNFTKQDWSNVGCTSYTSDDNHTLCECNHLTSFSVLMSKGEIPVYGPALDMITNVGLAVSILSLLIFLTVECLVWSAVVKSNLSHFRHTAMVNIATFLLLADISFLASTSPSSISESSCLLFTICKHLFYLAMFCWMLCLSVMLVHQLIFVFSPLRKRVFMFISSIVGYALPILIVGSSYVYYKYTNTAYYNRQTCWLIYVRLLVGSMHAFLLPVAAILFTNLFCMIVVIVTLVKSSVPDASKADDKETAKSIMKVVIILTPVFGVTWIFGYFQLILNQDNPLYAPICFSFTIFNCFQGLFILITGCFAEQKVREELLKKIMVKFKGHSDSTKNLTTTTYTKDK</sequence>
<keyword evidence="3 11" id="KW-0812">Transmembrane</keyword>
<dbReference type="InterPro" id="IPR036445">
    <property type="entry name" value="GPCR_2_extracell_dom_sf"/>
</dbReference>